<comment type="caution">
    <text evidence="1">The sequence shown here is derived from an EMBL/GenBank/DDBJ whole genome shotgun (WGS) entry which is preliminary data.</text>
</comment>
<dbReference type="EMBL" id="BART01008571">
    <property type="protein sequence ID" value="GAG55274.1"/>
    <property type="molecule type" value="Genomic_DNA"/>
</dbReference>
<protein>
    <submittedName>
        <fullName evidence="1">Uncharacterized protein</fullName>
    </submittedName>
</protein>
<accession>X0YGX6</accession>
<gene>
    <name evidence="1" type="ORF">S01H4_19250</name>
</gene>
<sequence length="55" mass="6337">LTDEALKYLEKNQDNSNDDEKRIAKVLINKLIGDKAILKRGQEDLVFEIIDIAYC</sequence>
<proteinExistence type="predicted"/>
<name>X0YGX6_9ZZZZ</name>
<reference evidence="1" key="1">
    <citation type="journal article" date="2014" name="Front. Microbiol.">
        <title>High frequency of phylogenetically diverse reductive dehalogenase-homologous genes in deep subseafloor sedimentary metagenomes.</title>
        <authorList>
            <person name="Kawai M."/>
            <person name="Futagami T."/>
            <person name="Toyoda A."/>
            <person name="Takaki Y."/>
            <person name="Nishi S."/>
            <person name="Hori S."/>
            <person name="Arai W."/>
            <person name="Tsubouchi T."/>
            <person name="Morono Y."/>
            <person name="Uchiyama I."/>
            <person name="Ito T."/>
            <person name="Fujiyama A."/>
            <person name="Inagaki F."/>
            <person name="Takami H."/>
        </authorList>
    </citation>
    <scope>NUCLEOTIDE SEQUENCE</scope>
    <source>
        <strain evidence="1">Expedition CK06-06</strain>
    </source>
</reference>
<dbReference type="AlphaFoldDB" id="X0YGX6"/>
<organism evidence="1">
    <name type="scientific">marine sediment metagenome</name>
    <dbReference type="NCBI Taxonomy" id="412755"/>
    <lineage>
        <taxon>unclassified sequences</taxon>
        <taxon>metagenomes</taxon>
        <taxon>ecological metagenomes</taxon>
    </lineage>
</organism>
<evidence type="ECO:0000313" key="1">
    <source>
        <dbReference type="EMBL" id="GAG55274.1"/>
    </source>
</evidence>
<feature type="non-terminal residue" evidence="1">
    <location>
        <position position="1"/>
    </location>
</feature>